<dbReference type="PANTHER" id="PTHR30480">
    <property type="entry name" value="BETA-HEXOSAMINIDASE-RELATED"/>
    <property type="match status" value="1"/>
</dbReference>
<dbReference type="PROSITE" id="PS00775">
    <property type="entry name" value="GLYCOSYL_HYDROL_F3"/>
    <property type="match status" value="1"/>
</dbReference>
<dbReference type="InterPro" id="IPR017853">
    <property type="entry name" value="GH"/>
</dbReference>
<dbReference type="SUPFAM" id="SSF51445">
    <property type="entry name" value="(Trans)glycosidases"/>
    <property type="match status" value="1"/>
</dbReference>
<dbReference type="PROSITE" id="PS51257">
    <property type="entry name" value="PROKAR_LIPOPROTEIN"/>
    <property type="match status" value="1"/>
</dbReference>
<evidence type="ECO:0000259" key="6">
    <source>
        <dbReference type="Pfam" id="PF00933"/>
    </source>
</evidence>
<comment type="similarity">
    <text evidence="1">Belongs to the glycosyl hydrolase 3 family.</text>
</comment>
<feature type="domain" description="Glycoside hydrolase family 3 N-terminal" evidence="6">
    <location>
        <begin position="105"/>
        <end position="430"/>
    </location>
</feature>
<feature type="chain" id="PRO_5045622375" evidence="5">
    <location>
        <begin position="32"/>
        <end position="441"/>
    </location>
</feature>
<accession>A0ABY6EBD4</accession>
<dbReference type="Gene3D" id="3.20.20.300">
    <property type="entry name" value="Glycoside hydrolase, family 3, N-terminal domain"/>
    <property type="match status" value="1"/>
</dbReference>
<keyword evidence="5" id="KW-0732">Signal</keyword>
<dbReference type="InterPro" id="IPR019800">
    <property type="entry name" value="Glyco_hydro_3_AS"/>
</dbReference>
<dbReference type="InterPro" id="IPR050226">
    <property type="entry name" value="NagZ_Beta-hexosaminidase"/>
</dbReference>
<sequence>MTTRVRRPRRRRSASLRTVTPLIILALTAAACGEATQQGPADSRRPLATSPGAETPGTAGPLPSRTTPGAPSATTGAASSAATTTAPPTPAATCTDRYFSGMTTAQRVGQLFMGGVSAAHPDAAQLGTLRDHHVGSIMLTGRSSAGTTVTRRLVDGFRGQADQVAGERIGLMVATDQEGGQVQVLSGPGFSAIPSGLTQGSWPVTTLRTRAADWAKQLKAAGVDLDLAPVADVVPAGLGTRNAPIGSFDREYGHTADTVTSHSNAFAAGFAQSGVMTTLKHFPGLGQVIGNTDVSANVVDSVTTAGSSGLTPFRAGIRAGSPFVMVSLATYAKIDSKHLAAFSPTVIGQLLRRDMGFKGVVISDDLGNAVAVRSFTPAQRALNFLSAGGDMILTVQPSTVPAMAQAIRTRMQQDASFRAKVDDSVHRILAAKHDAGLLVCR</sequence>
<organism evidence="7 8">
    <name type="scientific">Streptomyces cynarae</name>
    <dbReference type="NCBI Taxonomy" id="2981134"/>
    <lineage>
        <taxon>Bacteria</taxon>
        <taxon>Bacillati</taxon>
        <taxon>Actinomycetota</taxon>
        <taxon>Actinomycetes</taxon>
        <taxon>Kitasatosporales</taxon>
        <taxon>Streptomycetaceae</taxon>
        <taxon>Streptomyces</taxon>
    </lineage>
</organism>
<evidence type="ECO:0000313" key="8">
    <source>
        <dbReference type="Proteomes" id="UP001061298"/>
    </source>
</evidence>
<evidence type="ECO:0000256" key="4">
    <source>
        <dbReference type="SAM" id="MobiDB-lite"/>
    </source>
</evidence>
<evidence type="ECO:0000256" key="1">
    <source>
        <dbReference type="ARBA" id="ARBA00005336"/>
    </source>
</evidence>
<feature type="signal peptide" evidence="5">
    <location>
        <begin position="1"/>
        <end position="31"/>
    </location>
</feature>
<dbReference type="PANTHER" id="PTHR30480:SF16">
    <property type="entry name" value="GLYCOSIDE HYDROLASE FAMILY 3 DOMAIN PROTEIN"/>
    <property type="match status" value="1"/>
</dbReference>
<proteinExistence type="inferred from homology"/>
<reference evidence="7" key="1">
    <citation type="submission" date="2022-10" db="EMBL/GenBank/DDBJ databases">
        <authorList>
            <person name="Mo P."/>
        </authorList>
    </citation>
    <scope>NUCLEOTIDE SEQUENCE</scope>
    <source>
        <strain evidence="7">HUAS 13-4</strain>
    </source>
</reference>
<keyword evidence="2 7" id="KW-0378">Hydrolase</keyword>
<feature type="compositionally biased region" description="Low complexity" evidence="4">
    <location>
        <begin position="66"/>
        <end position="86"/>
    </location>
</feature>
<dbReference type="InterPro" id="IPR036962">
    <property type="entry name" value="Glyco_hydro_3_N_sf"/>
</dbReference>
<dbReference type="InterPro" id="IPR001764">
    <property type="entry name" value="Glyco_hydro_3_N"/>
</dbReference>
<dbReference type="Pfam" id="PF00933">
    <property type="entry name" value="Glyco_hydro_3"/>
    <property type="match status" value="1"/>
</dbReference>
<evidence type="ECO:0000256" key="3">
    <source>
        <dbReference type="ARBA" id="ARBA00023295"/>
    </source>
</evidence>
<feature type="region of interest" description="Disordered" evidence="4">
    <location>
        <begin position="35"/>
        <end position="92"/>
    </location>
</feature>
<keyword evidence="3" id="KW-0326">Glycosidase</keyword>
<keyword evidence="8" id="KW-1185">Reference proteome</keyword>
<evidence type="ECO:0000256" key="2">
    <source>
        <dbReference type="ARBA" id="ARBA00022801"/>
    </source>
</evidence>
<evidence type="ECO:0000313" key="7">
    <source>
        <dbReference type="EMBL" id="UXY23992.1"/>
    </source>
</evidence>
<dbReference type="RefSeq" id="WP_263234226.1">
    <property type="nucleotide sequence ID" value="NZ_CP106793.1"/>
</dbReference>
<dbReference type="GO" id="GO:0016787">
    <property type="term" value="F:hydrolase activity"/>
    <property type="evidence" value="ECO:0007669"/>
    <property type="project" value="UniProtKB-KW"/>
</dbReference>
<name>A0ABY6EBD4_9ACTN</name>
<evidence type="ECO:0000256" key="5">
    <source>
        <dbReference type="SAM" id="SignalP"/>
    </source>
</evidence>
<dbReference type="EMBL" id="CP106793">
    <property type="protein sequence ID" value="UXY23992.1"/>
    <property type="molecule type" value="Genomic_DNA"/>
</dbReference>
<gene>
    <name evidence="7" type="ORF">N8I84_38790</name>
</gene>
<dbReference type="Proteomes" id="UP001061298">
    <property type="component" value="Chromosome"/>
</dbReference>
<protein>
    <submittedName>
        <fullName evidence="7">Glycoside hydrolase family 3 protein</fullName>
    </submittedName>
</protein>